<dbReference type="RefSeq" id="XP_014168979.1">
    <property type="nucleotide sequence ID" value="XM_014313504.1"/>
</dbReference>
<keyword evidence="5" id="KW-0540">Nuclease</keyword>
<dbReference type="STRING" id="655863.F0XRR3"/>
<evidence type="ECO:0000256" key="2">
    <source>
        <dbReference type="ARBA" id="ARBA00022694"/>
    </source>
</evidence>
<dbReference type="Pfam" id="PF12928">
    <property type="entry name" value="tRNA_int_end_N2"/>
    <property type="match status" value="1"/>
</dbReference>
<dbReference type="OrthoDB" id="408683at2759"/>
<accession>F0XRR3</accession>
<dbReference type="eggNOG" id="KOG4772">
    <property type="taxonomic scope" value="Eukaryota"/>
</dbReference>
<dbReference type="EMBL" id="GL629990">
    <property type="protein sequence ID" value="EFW99496.1"/>
    <property type="molecule type" value="Genomic_DNA"/>
</dbReference>
<feature type="region of interest" description="Disordered" evidence="3">
    <location>
        <begin position="148"/>
        <end position="171"/>
    </location>
</feature>
<evidence type="ECO:0000256" key="3">
    <source>
        <dbReference type="SAM" id="MobiDB-lite"/>
    </source>
</evidence>
<dbReference type="PANTHER" id="PTHR21027">
    <property type="entry name" value="TRNA-SPLICING ENDONUCLEASE SUBUNIT SEN54"/>
    <property type="match status" value="1"/>
</dbReference>
<sequence>MMDSGKRDAVFPVIVSEDEMRDADQDSGHKGNLKSGDMDATMGNGDDDDDGLAQDYSKFAALVGSDGGTTSSQHDRSPKPATQTKQISAQTIRRGEKDFEAYGTHAQSAALESSRNALEAVLSYTRVHGVGGSDILRGWYFPDAWMDEEEEEGEGSEGKAEGPSRNPQPRRRFAHTRHRVVMVEAERGPMFASVGAVPGRKRASWVPGLPKEEQPPPAPGCDRVWLLPEEALFLVERGSMDLRWPLRSLEEIAGRADSQAKQQAEEDGIPLSLQAAYALLIDSKSSDANGPQQRGRVSLPFFQVYSHLRRSGYQVLRAAGLNAGSTKHSAAIIPARPTSLWQWLISLLAPAALVSVPLKLPLPYGPLVRPGLYHSYGDIYGQMQLFPASLMTGAPAPPPVPSAIQSPFHIDFHVWKSSTTSAFSKARPPPPDFFLAVADAHASVVPTLEEIDGLLASVQVAEKESQQATGLATNAVGASAGGLGQVYRRLKQGHGGVIIAIVDHGLVNYMRFGNGPFGAEPLWTRFDGLIACRGTARERRGGKGGGGQKGKGKGKGNTKGRANNKKPQGKGKLT</sequence>
<feature type="region of interest" description="Disordered" evidence="3">
    <location>
        <begin position="537"/>
        <end position="574"/>
    </location>
</feature>
<evidence type="ECO:0000313" key="6">
    <source>
        <dbReference type="Proteomes" id="UP000007796"/>
    </source>
</evidence>
<dbReference type="InterPro" id="IPR024337">
    <property type="entry name" value="tRNA_splic_suSen54"/>
</dbReference>
<organism evidence="6">
    <name type="scientific">Grosmannia clavigera (strain kw1407 / UAMH 11150)</name>
    <name type="common">Blue stain fungus</name>
    <name type="synonym">Graphiocladiella clavigera</name>
    <dbReference type="NCBI Taxonomy" id="655863"/>
    <lineage>
        <taxon>Eukaryota</taxon>
        <taxon>Fungi</taxon>
        <taxon>Dikarya</taxon>
        <taxon>Ascomycota</taxon>
        <taxon>Pezizomycotina</taxon>
        <taxon>Sordariomycetes</taxon>
        <taxon>Sordariomycetidae</taxon>
        <taxon>Ophiostomatales</taxon>
        <taxon>Ophiostomataceae</taxon>
        <taxon>Leptographium</taxon>
    </lineage>
</organism>
<keyword evidence="2" id="KW-0819">tRNA processing</keyword>
<evidence type="ECO:0000259" key="4">
    <source>
        <dbReference type="Pfam" id="PF12928"/>
    </source>
</evidence>
<gene>
    <name evidence="5" type="ORF">CMQ_7864</name>
</gene>
<keyword evidence="5" id="KW-0378">Hydrolase</keyword>
<dbReference type="FunCoup" id="F0XRR3">
    <property type="interactions" value="52"/>
</dbReference>
<dbReference type="AlphaFoldDB" id="F0XRR3"/>
<dbReference type="GO" id="GO:0000379">
    <property type="term" value="P:tRNA-type intron splice site recognition and cleavage"/>
    <property type="evidence" value="ECO:0007669"/>
    <property type="project" value="TreeGrafter"/>
</dbReference>
<dbReference type="PANTHER" id="PTHR21027:SF1">
    <property type="entry name" value="TRNA-SPLICING ENDONUCLEASE SUBUNIT SEN54"/>
    <property type="match status" value="1"/>
</dbReference>
<keyword evidence="5" id="KW-0255">Endonuclease</keyword>
<name>F0XRR3_GROCL</name>
<dbReference type="GO" id="GO:0004519">
    <property type="term" value="F:endonuclease activity"/>
    <property type="evidence" value="ECO:0007669"/>
    <property type="project" value="UniProtKB-KW"/>
</dbReference>
<feature type="compositionally biased region" description="Basic residues" evidence="3">
    <location>
        <begin position="550"/>
        <end position="574"/>
    </location>
</feature>
<feature type="compositionally biased region" description="Polar residues" evidence="3">
    <location>
        <begin position="80"/>
        <end position="90"/>
    </location>
</feature>
<feature type="domain" description="tRNA-splicing endonuclease subunit Sen54 N-terminal" evidence="4">
    <location>
        <begin position="120"/>
        <end position="244"/>
    </location>
</feature>
<reference evidence="5 6" key="1">
    <citation type="journal article" date="2011" name="Proc. Natl. Acad. Sci. U.S.A.">
        <title>Genome and transcriptome analyses of the mountain pine beetle-fungal symbiont Grosmannia clavigera, a lodgepole pine pathogen.</title>
        <authorList>
            <person name="DiGuistini S."/>
            <person name="Wang Y."/>
            <person name="Liao N.Y."/>
            <person name="Taylor G."/>
            <person name="Tanguay P."/>
            <person name="Feau N."/>
            <person name="Henrissat B."/>
            <person name="Chan S.K."/>
            <person name="Hesse-Orce U."/>
            <person name="Alamouti S.M."/>
            <person name="Tsui C.K.M."/>
            <person name="Docking R.T."/>
            <person name="Levasseur A."/>
            <person name="Haridas S."/>
            <person name="Robertson G."/>
            <person name="Birol I."/>
            <person name="Holt R.A."/>
            <person name="Marra M.A."/>
            <person name="Hamelin R.C."/>
            <person name="Hirst M."/>
            <person name="Jones S.J.M."/>
            <person name="Bohlmann J."/>
            <person name="Breuil C."/>
        </authorList>
    </citation>
    <scope>NUCLEOTIDE SEQUENCE [LARGE SCALE GENOMIC DNA]</scope>
    <source>
        <strain evidence="6">kw1407 / UAMH 11150</strain>
    </source>
</reference>
<protein>
    <submittedName>
        <fullName evidence="5">tRNA splicing endonuclease subunit</fullName>
    </submittedName>
</protein>
<comment type="similarity">
    <text evidence="1">Belongs to the SEN54 family.</text>
</comment>
<feature type="region of interest" description="Disordered" evidence="3">
    <location>
        <begin position="1"/>
        <end position="90"/>
    </location>
</feature>
<evidence type="ECO:0000256" key="1">
    <source>
        <dbReference type="ARBA" id="ARBA00005736"/>
    </source>
</evidence>
<dbReference type="HOGENOM" id="CLU_028449_2_0_1"/>
<proteinExistence type="inferred from homology"/>
<dbReference type="GeneID" id="25981455"/>
<evidence type="ECO:0000313" key="5">
    <source>
        <dbReference type="EMBL" id="EFW99496.1"/>
    </source>
</evidence>
<dbReference type="InParanoid" id="F0XRR3"/>
<dbReference type="InterPro" id="IPR024336">
    <property type="entry name" value="tRNA_splic_suSen54_N"/>
</dbReference>
<dbReference type="GO" id="GO:0000214">
    <property type="term" value="C:tRNA-intron endonuclease complex"/>
    <property type="evidence" value="ECO:0007669"/>
    <property type="project" value="TreeGrafter"/>
</dbReference>
<dbReference type="Proteomes" id="UP000007796">
    <property type="component" value="Unassembled WGS sequence"/>
</dbReference>
<keyword evidence="6" id="KW-1185">Reference proteome</keyword>